<dbReference type="Gene3D" id="3.40.50.1820">
    <property type="entry name" value="alpha/beta hydrolase"/>
    <property type="match status" value="1"/>
</dbReference>
<name>A0ABZ2IRU0_9BACT</name>
<evidence type="ECO:0000313" key="4">
    <source>
        <dbReference type="EMBL" id="WWV66553.1"/>
    </source>
</evidence>
<evidence type="ECO:0000256" key="2">
    <source>
        <dbReference type="SAM" id="SignalP"/>
    </source>
</evidence>
<reference evidence="4 5" key="1">
    <citation type="submission" date="2024-02" db="EMBL/GenBank/DDBJ databases">
        <title>Whole genome sequencing of Parabacteroides sp. AD58.</title>
        <authorList>
            <person name="Chaplin A.V."/>
            <person name="Pikina A.P."/>
            <person name="Sokolova S.R."/>
            <person name="Korostin D.O."/>
            <person name="Efimov B.A."/>
        </authorList>
    </citation>
    <scope>NUCLEOTIDE SEQUENCE [LARGE SCALE GENOMIC DNA]</scope>
    <source>
        <strain evidence="4 5">AD58</strain>
    </source>
</reference>
<sequence>MKKEYLFAILLAGLMPNSLLAQAQTQTKSDKQQLKVEITDSRIDVVSGIIYSQITSKYGNCQLRMTILIPETNEPKPAIIYYPGGGFTSANHEKFIEMRMALAKAGFVVAAAEYRTVPNQFPALINDAKSAVRYLRAHASQFGIDPRYIGVIGDSAGGYVSQMMGTTNGEKRFDVGDFTEVPSDVQAAVTIYGISNLMNIGEGYSDTIQAIHASPAVTEALLVHGPAFADYPGASILSDPQKALDASPMGHIKENMPPFLIMHGSADLLVSPVQSEQLYNALVEKDNKVDYIVVENAGHGDLYWYQPKLIQTVVDWFKKNLGENSHS</sequence>
<gene>
    <name evidence="4" type="ORF">NEE14_000740</name>
</gene>
<dbReference type="GO" id="GO:0016787">
    <property type="term" value="F:hydrolase activity"/>
    <property type="evidence" value="ECO:0007669"/>
    <property type="project" value="UniProtKB-KW"/>
</dbReference>
<feature type="chain" id="PRO_5046488927" evidence="2">
    <location>
        <begin position="24"/>
        <end position="327"/>
    </location>
</feature>
<dbReference type="Proteomes" id="UP001320603">
    <property type="component" value="Chromosome"/>
</dbReference>
<evidence type="ECO:0000313" key="5">
    <source>
        <dbReference type="Proteomes" id="UP001320603"/>
    </source>
</evidence>
<dbReference type="EMBL" id="CP146284">
    <property type="protein sequence ID" value="WWV66553.1"/>
    <property type="molecule type" value="Genomic_DNA"/>
</dbReference>
<organism evidence="4 5">
    <name type="scientific">Parabacteroides absconsus</name>
    <dbReference type="NCBI Taxonomy" id="2951805"/>
    <lineage>
        <taxon>Bacteria</taxon>
        <taxon>Pseudomonadati</taxon>
        <taxon>Bacteroidota</taxon>
        <taxon>Bacteroidia</taxon>
        <taxon>Bacteroidales</taxon>
        <taxon>Tannerellaceae</taxon>
        <taxon>Parabacteroides</taxon>
    </lineage>
</organism>
<dbReference type="PANTHER" id="PTHR48081">
    <property type="entry name" value="AB HYDROLASE SUPERFAMILY PROTEIN C4A8.06C"/>
    <property type="match status" value="1"/>
</dbReference>
<keyword evidence="5" id="KW-1185">Reference proteome</keyword>
<dbReference type="SUPFAM" id="SSF53474">
    <property type="entry name" value="alpha/beta-Hydrolases"/>
    <property type="match status" value="1"/>
</dbReference>
<feature type="signal peptide" evidence="2">
    <location>
        <begin position="1"/>
        <end position="23"/>
    </location>
</feature>
<dbReference type="InterPro" id="IPR049492">
    <property type="entry name" value="BD-FAE-like_dom"/>
</dbReference>
<dbReference type="RefSeq" id="WP_251968330.1">
    <property type="nucleotide sequence ID" value="NZ_CP146284.1"/>
</dbReference>
<evidence type="ECO:0000259" key="3">
    <source>
        <dbReference type="Pfam" id="PF20434"/>
    </source>
</evidence>
<keyword evidence="2" id="KW-0732">Signal</keyword>
<protein>
    <submittedName>
        <fullName evidence="4">Alpha/beta hydrolase</fullName>
    </submittedName>
</protein>
<feature type="domain" description="BD-FAE-like" evidence="3">
    <location>
        <begin position="67"/>
        <end position="282"/>
    </location>
</feature>
<dbReference type="InterPro" id="IPR029058">
    <property type="entry name" value="AB_hydrolase_fold"/>
</dbReference>
<proteinExistence type="predicted"/>
<evidence type="ECO:0000256" key="1">
    <source>
        <dbReference type="ARBA" id="ARBA00022801"/>
    </source>
</evidence>
<accession>A0ABZ2IRU0</accession>
<dbReference type="PANTHER" id="PTHR48081:SF13">
    <property type="entry name" value="ALPHA_BETA HYDROLASE"/>
    <property type="match status" value="1"/>
</dbReference>
<dbReference type="Pfam" id="PF20434">
    <property type="entry name" value="BD-FAE"/>
    <property type="match status" value="1"/>
</dbReference>
<dbReference type="InterPro" id="IPR050300">
    <property type="entry name" value="GDXG_lipolytic_enzyme"/>
</dbReference>
<keyword evidence="1 4" id="KW-0378">Hydrolase</keyword>